<evidence type="ECO:0000313" key="1">
    <source>
        <dbReference type="EMBL" id="MBP2001812.1"/>
    </source>
</evidence>
<proteinExistence type="predicted"/>
<gene>
    <name evidence="1" type="ORF">J2Z69_002868</name>
</gene>
<reference evidence="1 2" key="1">
    <citation type="submission" date="2021-03" db="EMBL/GenBank/DDBJ databases">
        <title>Genomic Encyclopedia of Type Strains, Phase IV (KMG-IV): sequencing the most valuable type-strain genomes for metagenomic binning, comparative biology and taxonomic classification.</title>
        <authorList>
            <person name="Goeker M."/>
        </authorList>
    </citation>
    <scope>NUCLEOTIDE SEQUENCE [LARGE SCALE GENOMIC DNA]</scope>
    <source>
        <strain evidence="1 2">DSM 26806</strain>
    </source>
</reference>
<keyword evidence="2" id="KW-1185">Reference proteome</keyword>
<dbReference type="EMBL" id="JAGGLD010000005">
    <property type="protein sequence ID" value="MBP2001812.1"/>
    <property type="molecule type" value="Genomic_DNA"/>
</dbReference>
<accession>A0ABS4JJE1</accession>
<evidence type="ECO:0000313" key="2">
    <source>
        <dbReference type="Proteomes" id="UP001519288"/>
    </source>
</evidence>
<comment type="caution">
    <text evidence="1">The sequence shown here is derived from an EMBL/GenBank/DDBJ whole genome shotgun (WGS) entry which is preliminary data.</text>
</comment>
<protein>
    <submittedName>
        <fullName evidence="1">Uncharacterized protein</fullName>
    </submittedName>
</protein>
<organism evidence="1 2">
    <name type="scientific">Paenibacillus shirakamiensis</name>
    <dbReference type="NCBI Taxonomy" id="1265935"/>
    <lineage>
        <taxon>Bacteria</taxon>
        <taxon>Bacillati</taxon>
        <taxon>Bacillota</taxon>
        <taxon>Bacilli</taxon>
        <taxon>Bacillales</taxon>
        <taxon>Paenibacillaceae</taxon>
        <taxon>Paenibacillus</taxon>
    </lineage>
</organism>
<dbReference type="Proteomes" id="UP001519288">
    <property type="component" value="Unassembled WGS sequence"/>
</dbReference>
<sequence length="70" mass="8111">MLGKYDIEGLDFYITLTLYMECTANVYSVACMDRYVLCYLFLLTRIGTDSILESVDERELNRNTDALLLI</sequence>
<name>A0ABS4JJE1_9BACL</name>